<reference evidence="4" key="1">
    <citation type="submission" date="2022-01" db="UniProtKB">
        <authorList>
            <consortium name="EnsemblMetazoa"/>
        </authorList>
    </citation>
    <scope>IDENTIFICATION</scope>
</reference>
<dbReference type="OrthoDB" id="3694230at2759"/>
<dbReference type="OMA" id="KCHETVA"/>
<proteinExistence type="predicted"/>
<organism evidence="4 5">
    <name type="scientific">Cimex lectularius</name>
    <name type="common">Bed bug</name>
    <name type="synonym">Acanthia lectularia</name>
    <dbReference type="NCBI Taxonomy" id="79782"/>
    <lineage>
        <taxon>Eukaryota</taxon>
        <taxon>Metazoa</taxon>
        <taxon>Ecdysozoa</taxon>
        <taxon>Arthropoda</taxon>
        <taxon>Hexapoda</taxon>
        <taxon>Insecta</taxon>
        <taxon>Pterygota</taxon>
        <taxon>Neoptera</taxon>
        <taxon>Paraneoptera</taxon>
        <taxon>Hemiptera</taxon>
        <taxon>Heteroptera</taxon>
        <taxon>Panheteroptera</taxon>
        <taxon>Cimicomorpha</taxon>
        <taxon>Cimicidae</taxon>
        <taxon>Cimex</taxon>
    </lineage>
</organism>
<dbReference type="GO" id="GO:0006914">
    <property type="term" value="P:autophagy"/>
    <property type="evidence" value="ECO:0007669"/>
    <property type="project" value="InterPro"/>
</dbReference>
<keyword evidence="5" id="KW-1185">Reference proteome</keyword>
<dbReference type="InterPro" id="IPR033393">
    <property type="entry name" value="NRBF2_MIT"/>
</dbReference>
<evidence type="ECO:0000313" key="4">
    <source>
        <dbReference type="EnsemblMetazoa" id="XP_014241229.1"/>
    </source>
</evidence>
<name>A0A8I6R9T7_CIMLE</name>
<dbReference type="Gene3D" id="1.20.58.80">
    <property type="entry name" value="Phosphotransferase system, lactose/cellobiose-type IIA subunit"/>
    <property type="match status" value="1"/>
</dbReference>
<keyword evidence="1" id="KW-0175">Coiled coil</keyword>
<dbReference type="EnsemblMetazoa" id="XM_014385743.2">
    <property type="protein sequence ID" value="XP_014241229.1"/>
    <property type="gene ID" value="LOC106661961"/>
</dbReference>
<dbReference type="PANTHER" id="PTHR14964">
    <property type="entry name" value="NUCLEAR RECEPTOR BINDING FACTOR 2"/>
    <property type="match status" value="1"/>
</dbReference>
<accession>A0A8I6R9T7</accession>
<evidence type="ECO:0000259" key="3">
    <source>
        <dbReference type="Pfam" id="PF17169"/>
    </source>
</evidence>
<dbReference type="PANTHER" id="PTHR14964:SF2">
    <property type="entry name" value="NUCLEAR RECEPTOR-BINDING FACTOR 2"/>
    <property type="match status" value="1"/>
</dbReference>
<evidence type="ECO:0000256" key="1">
    <source>
        <dbReference type="SAM" id="Coils"/>
    </source>
</evidence>
<feature type="compositionally biased region" description="Basic and acidic residues" evidence="2">
    <location>
        <begin position="127"/>
        <end position="139"/>
    </location>
</feature>
<dbReference type="RefSeq" id="XP_014241229.1">
    <property type="nucleotide sequence ID" value="XM_014385743.2"/>
</dbReference>
<dbReference type="Pfam" id="PF17169">
    <property type="entry name" value="NRBF2_MIT"/>
    <property type="match status" value="1"/>
</dbReference>
<dbReference type="KEGG" id="clec:106661961"/>
<evidence type="ECO:0000313" key="5">
    <source>
        <dbReference type="Proteomes" id="UP000494040"/>
    </source>
</evidence>
<evidence type="ECO:0000256" key="2">
    <source>
        <dbReference type="SAM" id="MobiDB-lite"/>
    </source>
</evidence>
<protein>
    <recommendedName>
        <fullName evidence="3">Nuclear receptor-binding factor 2 MIT domain-containing protein</fullName>
    </recommendedName>
</protein>
<dbReference type="AlphaFoldDB" id="A0A8I6R9T7"/>
<feature type="coiled-coil region" evidence="1">
    <location>
        <begin position="156"/>
        <end position="197"/>
    </location>
</feature>
<sequence>MDNNSPLYLAHQNGRNADNHMKLRQYDAAVACHVKASEWLSQAMNLTKYSKALESLQLQYQYHLKQTDLINAKKLRQEIQRELLELKKRKRMEKRSLSVIEQKDQELQMAILKTIEEADSLLGMLRPKADSDDGEDKVQESSTSFMKHPKDEKMVMEELKTVNAQLRLLINDLISQLDASRREVESLKTRLKLYETEAIPDLAPLEMPHFDYSTL</sequence>
<feature type="coiled-coil region" evidence="1">
    <location>
        <begin position="69"/>
        <end position="96"/>
    </location>
</feature>
<dbReference type="GeneID" id="106661961"/>
<dbReference type="SUPFAM" id="SSF140361">
    <property type="entry name" value="MIT domain-like"/>
    <property type="match status" value="1"/>
</dbReference>
<dbReference type="InterPro" id="IPR039679">
    <property type="entry name" value="NRBF2"/>
</dbReference>
<feature type="domain" description="Nuclear receptor-binding factor 2 MIT" evidence="3">
    <location>
        <begin position="4"/>
        <end position="76"/>
    </location>
</feature>
<dbReference type="Proteomes" id="UP000494040">
    <property type="component" value="Unassembled WGS sequence"/>
</dbReference>
<feature type="region of interest" description="Disordered" evidence="2">
    <location>
        <begin position="126"/>
        <end position="148"/>
    </location>
</feature>